<feature type="domain" description="N-acetyltransferase" evidence="3">
    <location>
        <begin position="10"/>
        <end position="160"/>
    </location>
</feature>
<proteinExistence type="predicted"/>
<name>A0A1I2JSV6_9ACTN</name>
<dbReference type="EMBL" id="FONV01000013">
    <property type="protein sequence ID" value="SFF55821.1"/>
    <property type="molecule type" value="Genomic_DNA"/>
</dbReference>
<reference evidence="4 5" key="1">
    <citation type="submission" date="2016-10" db="EMBL/GenBank/DDBJ databases">
        <authorList>
            <person name="de Groot N.N."/>
        </authorList>
    </citation>
    <scope>NUCLEOTIDE SEQUENCE [LARGE SCALE GENOMIC DNA]</scope>
    <source>
        <strain evidence="4 5">DSM 43019</strain>
    </source>
</reference>
<dbReference type="Pfam" id="PF00583">
    <property type="entry name" value="Acetyltransf_1"/>
    <property type="match status" value="1"/>
</dbReference>
<dbReference type="InterPro" id="IPR050832">
    <property type="entry name" value="Bact_Acetyltransf"/>
</dbReference>
<evidence type="ECO:0000256" key="1">
    <source>
        <dbReference type="ARBA" id="ARBA00022679"/>
    </source>
</evidence>
<dbReference type="STRING" id="35752.SAMN05421541_11383"/>
<evidence type="ECO:0000259" key="3">
    <source>
        <dbReference type="PROSITE" id="PS51186"/>
    </source>
</evidence>
<dbReference type="Gene3D" id="3.40.630.30">
    <property type="match status" value="1"/>
</dbReference>
<organism evidence="4 5">
    <name type="scientific">Actinoplanes philippinensis</name>
    <dbReference type="NCBI Taxonomy" id="35752"/>
    <lineage>
        <taxon>Bacteria</taxon>
        <taxon>Bacillati</taxon>
        <taxon>Actinomycetota</taxon>
        <taxon>Actinomycetes</taxon>
        <taxon>Micromonosporales</taxon>
        <taxon>Micromonosporaceae</taxon>
        <taxon>Actinoplanes</taxon>
    </lineage>
</organism>
<dbReference type="Proteomes" id="UP000199645">
    <property type="component" value="Unassembled WGS sequence"/>
</dbReference>
<protein>
    <submittedName>
        <fullName evidence="4">Predicted N-acetyltransferase YhbS</fullName>
    </submittedName>
</protein>
<dbReference type="InterPro" id="IPR016181">
    <property type="entry name" value="Acyl_CoA_acyltransferase"/>
</dbReference>
<gene>
    <name evidence="4" type="ORF">SAMN05421541_11383</name>
</gene>
<dbReference type="AlphaFoldDB" id="A0A1I2JSV6"/>
<dbReference type="PANTHER" id="PTHR43877:SF1">
    <property type="entry name" value="ACETYLTRANSFERASE"/>
    <property type="match status" value="1"/>
</dbReference>
<keyword evidence="5" id="KW-1185">Reference proteome</keyword>
<keyword evidence="2" id="KW-0012">Acyltransferase</keyword>
<dbReference type="SUPFAM" id="SSF55729">
    <property type="entry name" value="Acyl-CoA N-acyltransferases (Nat)"/>
    <property type="match status" value="1"/>
</dbReference>
<dbReference type="GO" id="GO:0016747">
    <property type="term" value="F:acyltransferase activity, transferring groups other than amino-acyl groups"/>
    <property type="evidence" value="ECO:0007669"/>
    <property type="project" value="InterPro"/>
</dbReference>
<evidence type="ECO:0000256" key="2">
    <source>
        <dbReference type="ARBA" id="ARBA00023315"/>
    </source>
</evidence>
<evidence type="ECO:0000313" key="5">
    <source>
        <dbReference type="Proteomes" id="UP000199645"/>
    </source>
</evidence>
<dbReference type="PROSITE" id="PS51186">
    <property type="entry name" value="GNAT"/>
    <property type="match status" value="1"/>
</dbReference>
<evidence type="ECO:0000313" key="4">
    <source>
        <dbReference type="EMBL" id="SFF55821.1"/>
    </source>
</evidence>
<sequence length="160" mass="17584">MTARDKLSIMQIRIATRADVPAVLHLLADDDISRTRGFGIVAEEVDAAVWAAFEAIDADDRNELIVALDGDEVIGTCQLTFIPGLSRGGAERMLIEAVRIHTARRGQGLGGDLIRWTLDRARERGCAIAQLTTDKRRTDAHRFYAALGFEASHEGMKILL</sequence>
<dbReference type="InterPro" id="IPR000182">
    <property type="entry name" value="GNAT_dom"/>
</dbReference>
<dbReference type="CDD" id="cd04301">
    <property type="entry name" value="NAT_SF"/>
    <property type="match status" value="1"/>
</dbReference>
<dbReference type="PANTHER" id="PTHR43877">
    <property type="entry name" value="AMINOALKYLPHOSPHONATE N-ACETYLTRANSFERASE-RELATED-RELATED"/>
    <property type="match status" value="1"/>
</dbReference>
<accession>A0A1I2JSV6</accession>
<keyword evidence="1 4" id="KW-0808">Transferase</keyword>